<dbReference type="EMBL" id="JAHMHS010000008">
    <property type="protein sequence ID" value="KAK1730144.1"/>
    <property type="molecule type" value="Genomic_DNA"/>
</dbReference>
<feature type="transmembrane region" description="Helical" evidence="1">
    <location>
        <begin position="126"/>
        <end position="150"/>
    </location>
</feature>
<dbReference type="AlphaFoldDB" id="A0AAD8XMN2"/>
<dbReference type="RefSeq" id="XP_060370199.1">
    <property type="nucleotide sequence ID" value="XM_060510063.1"/>
</dbReference>
<keyword evidence="1" id="KW-0472">Membrane</keyword>
<evidence type="ECO:0000313" key="2">
    <source>
        <dbReference type="EMBL" id="KAK1730144.1"/>
    </source>
</evidence>
<keyword evidence="1" id="KW-1133">Transmembrane helix</keyword>
<proteinExistence type="predicted"/>
<reference evidence="2" key="1">
    <citation type="submission" date="2021-12" db="EMBL/GenBank/DDBJ databases">
        <title>Comparative genomics, transcriptomics and evolutionary studies reveal genomic signatures of adaptation to plant cell wall in hemibiotrophic fungi.</title>
        <authorList>
            <consortium name="DOE Joint Genome Institute"/>
            <person name="Baroncelli R."/>
            <person name="Diaz J.F."/>
            <person name="Benocci T."/>
            <person name="Peng M."/>
            <person name="Battaglia E."/>
            <person name="Haridas S."/>
            <person name="Andreopoulos W."/>
            <person name="Labutti K."/>
            <person name="Pangilinan J."/>
            <person name="Floch G.L."/>
            <person name="Makela M.R."/>
            <person name="Henrissat B."/>
            <person name="Grigoriev I.V."/>
            <person name="Crouch J.A."/>
            <person name="De Vries R.P."/>
            <person name="Sukno S.A."/>
            <person name="Thon M.R."/>
        </authorList>
    </citation>
    <scope>NUCLEOTIDE SEQUENCE</scope>
    <source>
        <strain evidence="2">CBS 112980</strain>
    </source>
</reference>
<evidence type="ECO:0000256" key="1">
    <source>
        <dbReference type="SAM" id="Phobius"/>
    </source>
</evidence>
<evidence type="ECO:0000313" key="3">
    <source>
        <dbReference type="Proteomes" id="UP001244207"/>
    </source>
</evidence>
<comment type="caution">
    <text evidence="2">The sequence shown here is derived from an EMBL/GenBank/DDBJ whole genome shotgun (WGS) entry which is preliminary data.</text>
</comment>
<dbReference type="Proteomes" id="UP001244207">
    <property type="component" value="Unassembled WGS sequence"/>
</dbReference>
<sequence length="157" mass="17647">MTSDRDQDWNWADDMGGIGRVEREVHGVDDDISKLCTSRGKEVGHEVAAWWQLHMSPIPSHSIPSRVRHRGRRSVGRSFGTEDAKARQKAANDLAVGNWGHRFGREHLVTMFKTGSPFNCQSLWTLLFWPLLGLGLDITLTILASFLHVLDRGLVSC</sequence>
<protein>
    <submittedName>
        <fullName evidence="2">Uncharacterized protein</fullName>
    </submittedName>
</protein>
<accession>A0AAD8XMN2</accession>
<keyword evidence="3" id="KW-1185">Reference proteome</keyword>
<dbReference type="GeneID" id="85393962"/>
<organism evidence="2 3">
    <name type="scientific">Glomerella acutata</name>
    <name type="common">Colletotrichum acutatum</name>
    <dbReference type="NCBI Taxonomy" id="27357"/>
    <lineage>
        <taxon>Eukaryota</taxon>
        <taxon>Fungi</taxon>
        <taxon>Dikarya</taxon>
        <taxon>Ascomycota</taxon>
        <taxon>Pezizomycotina</taxon>
        <taxon>Sordariomycetes</taxon>
        <taxon>Hypocreomycetidae</taxon>
        <taxon>Glomerellales</taxon>
        <taxon>Glomerellaceae</taxon>
        <taxon>Colletotrichum</taxon>
        <taxon>Colletotrichum acutatum species complex</taxon>
    </lineage>
</organism>
<keyword evidence="1" id="KW-0812">Transmembrane</keyword>
<name>A0AAD8XMN2_GLOAC</name>
<gene>
    <name evidence="2" type="ORF">BDZ83DRAFT_647313</name>
</gene>